<dbReference type="PANTHER" id="PTHR15510">
    <property type="entry name" value="SPERM-ASSOCIATED ANTIGEN 8"/>
    <property type="match status" value="1"/>
</dbReference>
<keyword evidence="2" id="KW-1185">Reference proteome</keyword>
<reference evidence="3" key="1">
    <citation type="submission" date="2025-08" db="UniProtKB">
        <authorList>
            <consortium name="RefSeq"/>
        </authorList>
    </citation>
    <scope>IDENTIFICATION</scope>
</reference>
<dbReference type="InterPro" id="IPR026124">
    <property type="entry name" value="Sperm-assoc_Ag8"/>
</dbReference>
<gene>
    <name evidence="3" type="primary">SPAG8</name>
</gene>
<dbReference type="Pfam" id="PF22584">
    <property type="entry name" value="CFAP143"/>
    <property type="match status" value="1"/>
</dbReference>
<feature type="region of interest" description="Disordered" evidence="1">
    <location>
        <begin position="143"/>
        <end position="213"/>
    </location>
</feature>
<dbReference type="Proteomes" id="UP000694871">
    <property type="component" value="Unplaced"/>
</dbReference>
<evidence type="ECO:0000313" key="2">
    <source>
        <dbReference type="Proteomes" id="UP000694871"/>
    </source>
</evidence>
<evidence type="ECO:0000313" key="3">
    <source>
        <dbReference type="RefSeq" id="XP_015266884.1"/>
    </source>
</evidence>
<proteinExistence type="predicted"/>
<sequence length="213" mass="24243">MSDGPADSKRPPEEPEESGWERPKLRAETKHQAESHWVLRATNALDQVPSPREGTEGFCYRHGHRGLLTLRFRAGLARSTTMKDAYQRPARTALPARGQREATLEWLLYQKYSKEIFEEDIDPPPGPVESLTTTHQDYHREGFPSAPPAPTKPHNYRMEQPQSFWREHARQVPGVSNIQTGDTPFKKNASFSTPVTESLDPPMPYGPENYPKL</sequence>
<evidence type="ECO:0000256" key="1">
    <source>
        <dbReference type="SAM" id="MobiDB-lite"/>
    </source>
</evidence>
<dbReference type="GeneID" id="107110598"/>
<protein>
    <submittedName>
        <fullName evidence="3">Sperm-associated antigen 8</fullName>
    </submittedName>
</protein>
<dbReference type="PANTHER" id="PTHR15510:SF5">
    <property type="entry name" value="SPERM-ASSOCIATED ANTIGEN 8"/>
    <property type="match status" value="1"/>
</dbReference>
<feature type="region of interest" description="Disordered" evidence="1">
    <location>
        <begin position="1"/>
        <end position="34"/>
    </location>
</feature>
<dbReference type="RefSeq" id="XP_015266884.1">
    <property type="nucleotide sequence ID" value="XM_015411398.1"/>
</dbReference>
<name>A0ABM1JZJ7_GEKJA</name>
<organism evidence="2 3">
    <name type="scientific">Gekko japonicus</name>
    <name type="common">Schlegel's Japanese gecko</name>
    <dbReference type="NCBI Taxonomy" id="146911"/>
    <lineage>
        <taxon>Eukaryota</taxon>
        <taxon>Metazoa</taxon>
        <taxon>Chordata</taxon>
        <taxon>Craniata</taxon>
        <taxon>Vertebrata</taxon>
        <taxon>Euteleostomi</taxon>
        <taxon>Lepidosauria</taxon>
        <taxon>Squamata</taxon>
        <taxon>Bifurcata</taxon>
        <taxon>Gekkota</taxon>
        <taxon>Gekkonidae</taxon>
        <taxon>Gekkoninae</taxon>
        <taxon>Gekko</taxon>
    </lineage>
</organism>
<accession>A0ABM1JZJ7</accession>